<keyword evidence="3" id="KW-0378">Hydrolase</keyword>
<evidence type="ECO:0000256" key="4">
    <source>
        <dbReference type="ARBA" id="ARBA00022833"/>
    </source>
</evidence>
<evidence type="ECO:0000313" key="7">
    <source>
        <dbReference type="EMBL" id="BCK83064.1"/>
    </source>
</evidence>
<dbReference type="InterPro" id="IPR036264">
    <property type="entry name" value="Bact_exopeptidase_dim_dom"/>
</dbReference>
<feature type="active site" description="Proton acceptor" evidence="5">
    <location>
        <position position="148"/>
    </location>
</feature>
<dbReference type="PANTHER" id="PTHR43808:SF9">
    <property type="entry name" value="BLL0789 PROTEIN"/>
    <property type="match status" value="1"/>
</dbReference>
<dbReference type="InterPro" id="IPR017150">
    <property type="entry name" value="Pept_M20_glutamate_carboxypep"/>
</dbReference>
<keyword evidence="4" id="KW-0862">Zinc</keyword>
<dbReference type="InterPro" id="IPR001261">
    <property type="entry name" value="ArgE/DapE_CS"/>
</dbReference>
<protein>
    <submittedName>
        <fullName evidence="7">Peptidase M20</fullName>
    </submittedName>
</protein>
<keyword evidence="8" id="KW-1185">Reference proteome</keyword>
<comment type="cofactor">
    <cofactor evidence="1">
        <name>Zn(2+)</name>
        <dbReference type="ChEBI" id="CHEBI:29105"/>
    </cofactor>
</comment>
<dbReference type="PANTHER" id="PTHR43808">
    <property type="entry name" value="ACETYLORNITHINE DEACETYLASE"/>
    <property type="match status" value="1"/>
</dbReference>
<evidence type="ECO:0000256" key="5">
    <source>
        <dbReference type="PIRSR" id="PIRSR037238-1"/>
    </source>
</evidence>
<name>A0A810Q4Z3_9FIRM</name>
<evidence type="ECO:0000259" key="6">
    <source>
        <dbReference type="Pfam" id="PF07687"/>
    </source>
</evidence>
<dbReference type="EMBL" id="AP023420">
    <property type="protein sequence ID" value="BCK83064.1"/>
    <property type="molecule type" value="Genomic_DNA"/>
</dbReference>
<dbReference type="Pfam" id="PF01546">
    <property type="entry name" value="Peptidase_M20"/>
    <property type="match status" value="1"/>
</dbReference>
<feature type="domain" description="Peptidase M20 dimerisation" evidence="6">
    <location>
        <begin position="185"/>
        <end position="278"/>
    </location>
</feature>
<sequence length="378" mass="41187">MMSDDKIVSYLEGQVPAYLQLLQKFVELESPSFEHKEASDKCSRFLEETFGGLGFRMQRLPQESCGDHVYGELGEGPKGILFVGHYDTVYPVGTLKTMPFKVEDGKAFGPGVLDMKGGIIMAYFAIKALQELNLMPGKTIGVFFNGDEETGSFHSSDLIVEKARQYEAVFVMEPGVNDLGALKTSRSGRGTYTLIAHGKAAHSGSNPHLAISPLMEVARQLLFLEQWDKELEDVTLAPTAIRGGEPETCMIPETAQLTMDVRYKTRETSQQVHQQIMALKALGPGIQLEVQGKIDKPVMVADPKLFQKAVELGKSCGLEVKGVPIGGGSDGNFTSDAGVPTLDGLGTSGEFLHNPNEYIHIDHIARRTALVAKLLQSL</sequence>
<dbReference type="RefSeq" id="WP_213542580.1">
    <property type="nucleotide sequence ID" value="NZ_AP023420.1"/>
</dbReference>
<dbReference type="Proteomes" id="UP000679848">
    <property type="component" value="Chromosome"/>
</dbReference>
<dbReference type="KEGG" id="pfaa:MM59RIKEN_03830"/>
<dbReference type="Pfam" id="PF07687">
    <property type="entry name" value="M20_dimer"/>
    <property type="match status" value="1"/>
</dbReference>
<evidence type="ECO:0000256" key="1">
    <source>
        <dbReference type="ARBA" id="ARBA00001947"/>
    </source>
</evidence>
<dbReference type="CDD" id="cd03885">
    <property type="entry name" value="M20_CPDG2"/>
    <property type="match status" value="1"/>
</dbReference>
<dbReference type="AlphaFoldDB" id="A0A810Q4Z3"/>
<gene>
    <name evidence="7" type="ORF">MM59RIKEN_03830</name>
</gene>
<evidence type="ECO:0000256" key="3">
    <source>
        <dbReference type="ARBA" id="ARBA00022801"/>
    </source>
</evidence>
<dbReference type="SUPFAM" id="SSF55031">
    <property type="entry name" value="Bacterial exopeptidase dimerisation domain"/>
    <property type="match status" value="1"/>
</dbReference>
<feature type="active site" evidence="5">
    <location>
        <position position="87"/>
    </location>
</feature>
<reference evidence="7" key="1">
    <citation type="submission" date="2020-09" db="EMBL/GenBank/DDBJ databases">
        <title>New species isolated from human feces.</title>
        <authorList>
            <person name="Kitahara M."/>
            <person name="Shigeno Y."/>
            <person name="Shime M."/>
            <person name="Matsumoto Y."/>
            <person name="Nakamura S."/>
            <person name="Motooka D."/>
            <person name="Fukuoka S."/>
            <person name="Nishikawa H."/>
            <person name="Benno Y."/>
        </authorList>
    </citation>
    <scope>NUCLEOTIDE SEQUENCE</scope>
    <source>
        <strain evidence="7">MM59</strain>
    </source>
</reference>
<dbReference type="InterPro" id="IPR002933">
    <property type="entry name" value="Peptidase_M20"/>
</dbReference>
<dbReference type="SUPFAM" id="SSF53187">
    <property type="entry name" value="Zn-dependent exopeptidases"/>
    <property type="match status" value="1"/>
</dbReference>
<dbReference type="InterPro" id="IPR050072">
    <property type="entry name" value="Peptidase_M20A"/>
</dbReference>
<dbReference type="GO" id="GO:0016787">
    <property type="term" value="F:hydrolase activity"/>
    <property type="evidence" value="ECO:0007669"/>
    <property type="project" value="UniProtKB-KW"/>
</dbReference>
<dbReference type="GO" id="GO:0046872">
    <property type="term" value="F:metal ion binding"/>
    <property type="evidence" value="ECO:0007669"/>
    <property type="project" value="UniProtKB-KW"/>
</dbReference>
<proteinExistence type="predicted"/>
<dbReference type="PIRSF" id="PIRSF037238">
    <property type="entry name" value="Carboxypeptidase_G2"/>
    <property type="match status" value="1"/>
</dbReference>
<dbReference type="Gene3D" id="3.40.630.10">
    <property type="entry name" value="Zn peptidases"/>
    <property type="match status" value="1"/>
</dbReference>
<evidence type="ECO:0000313" key="8">
    <source>
        <dbReference type="Proteomes" id="UP000679848"/>
    </source>
</evidence>
<keyword evidence="2" id="KW-0479">Metal-binding</keyword>
<dbReference type="InterPro" id="IPR011650">
    <property type="entry name" value="Peptidase_M20_dimer"/>
</dbReference>
<accession>A0A810Q4Z3</accession>
<dbReference type="Gene3D" id="3.30.70.360">
    <property type="match status" value="1"/>
</dbReference>
<dbReference type="PROSITE" id="PS00758">
    <property type="entry name" value="ARGE_DAPE_CPG2_1"/>
    <property type="match status" value="1"/>
</dbReference>
<evidence type="ECO:0000256" key="2">
    <source>
        <dbReference type="ARBA" id="ARBA00022723"/>
    </source>
</evidence>
<organism evidence="7 8">
    <name type="scientific">Pusillibacter faecalis</name>
    <dbReference type="NCBI Taxonomy" id="2714358"/>
    <lineage>
        <taxon>Bacteria</taxon>
        <taxon>Bacillati</taxon>
        <taxon>Bacillota</taxon>
        <taxon>Clostridia</taxon>
        <taxon>Eubacteriales</taxon>
        <taxon>Oscillospiraceae</taxon>
        <taxon>Pusillibacter</taxon>
    </lineage>
</organism>